<comment type="caution">
    <text evidence="8">The sequence shown here is derived from an EMBL/GenBank/DDBJ whole genome shotgun (WGS) entry which is preliminary data.</text>
</comment>
<accession>A0A1Y2ERK6</accession>
<keyword evidence="9" id="KW-1185">Reference proteome</keyword>
<dbReference type="OMA" id="KSCWPSL"/>
<feature type="compositionally biased region" description="Basic and acidic residues" evidence="7">
    <location>
        <begin position="223"/>
        <end position="232"/>
    </location>
</feature>
<feature type="compositionally biased region" description="Acidic residues" evidence="7">
    <location>
        <begin position="354"/>
        <end position="378"/>
    </location>
</feature>
<feature type="region of interest" description="Disordered" evidence="7">
    <location>
        <begin position="1"/>
        <end position="46"/>
    </location>
</feature>
<evidence type="ECO:0000256" key="7">
    <source>
        <dbReference type="SAM" id="MobiDB-lite"/>
    </source>
</evidence>
<dbReference type="AlphaFoldDB" id="A0A1Y2ERK6"/>
<comment type="similarity">
    <text evidence="2">Belongs to the NOP14 family.</text>
</comment>
<dbReference type="InterPro" id="IPR007276">
    <property type="entry name" value="Nop14"/>
</dbReference>
<evidence type="ECO:0000256" key="6">
    <source>
        <dbReference type="ARBA" id="ARBA00024695"/>
    </source>
</evidence>
<feature type="region of interest" description="Disordered" evidence="7">
    <location>
        <begin position="70"/>
        <end position="98"/>
    </location>
</feature>
<name>A0A1Y2ERK6_PROLT</name>
<dbReference type="PANTHER" id="PTHR23183">
    <property type="entry name" value="NOP14"/>
    <property type="match status" value="1"/>
</dbReference>
<feature type="compositionally biased region" description="Low complexity" evidence="7">
    <location>
        <begin position="25"/>
        <end position="37"/>
    </location>
</feature>
<feature type="compositionally biased region" description="Acidic residues" evidence="7">
    <location>
        <begin position="190"/>
        <end position="199"/>
    </location>
</feature>
<sequence>MPKDSQSQLKRLKTALRESGISRAGPKSKSKQGQPQKTRADRQKALDGIRERFNPYEQQVNKTKFAVGGRRLKGDVGRPGQSASVAERMREETLGAQRAMRGRVGGVLDRRFGEGRADLTPEQIQLERYTRERQKSKKRPGFSLEDEEDGLTHLGQSLSTMDDFGPAPLSDDEDMGAEVVARTNFGGFDEQLEEDEIMGDDGQKRKKTKAEVMQEIIAKSKAGKYERQKQADEDADEREALDAELEDLQMLLADSQQKKPKQADGVNPERLKAIQEDTEYDKAVRELIFDRRAKASDRTKTEEELIEEEAKALHEKEEARIKRMHDELNDEDDVEASDDEGEDAGIDVEMAGSEIDEDETDGSGSEASEDEDEDEYELPSDALVAAAQAELARRAKLAMAVINDASKLKFTYPCPSTMAQLLEILDPLSEQDKQTAIHRIRVLHHPRLNPSNGEKLAKFLVLLVDYLLLPSTDRPLIDYCTIQVHDLASKYWEPATLHFLSIIESLRQRTYTTLSSKIWSTEDLKLYSLIGSVWSVSDAYHKVATPALLLASQYLSQNAVASDHAQQVKLSLCSILLSWVSFSKRLLPEVIYVLQQTLQRYLDDAAETPARLTLGSKASKATLYQSAAELSMRYAQLYTSLPGFPELFAGICANNGALLAGHPTARTALLKAITNVKQIRRPLALQQHRAVPIAQLAPKFSDGFSLDRKSTLDRDDPRQQDAKLKAELRDARRGAVRVLRRDAAFEARQQAKEKKSKSKQYTAKMGKIENRLRDATY</sequence>
<dbReference type="GO" id="GO:0032040">
    <property type="term" value="C:small-subunit processome"/>
    <property type="evidence" value="ECO:0007669"/>
    <property type="project" value="InterPro"/>
</dbReference>
<dbReference type="Proteomes" id="UP000193685">
    <property type="component" value="Unassembled WGS sequence"/>
</dbReference>
<feature type="region of interest" description="Disordered" evidence="7">
    <location>
        <begin position="291"/>
        <end position="378"/>
    </location>
</feature>
<feature type="compositionally biased region" description="Acidic residues" evidence="7">
    <location>
        <begin position="233"/>
        <end position="247"/>
    </location>
</feature>
<dbReference type="GO" id="GO:0030692">
    <property type="term" value="C:Noc4p-Nop14p complex"/>
    <property type="evidence" value="ECO:0007669"/>
    <property type="project" value="TreeGrafter"/>
</dbReference>
<organism evidence="8 9">
    <name type="scientific">Protomyces lactucae-debilis</name>
    <dbReference type="NCBI Taxonomy" id="2754530"/>
    <lineage>
        <taxon>Eukaryota</taxon>
        <taxon>Fungi</taxon>
        <taxon>Dikarya</taxon>
        <taxon>Ascomycota</taxon>
        <taxon>Taphrinomycotina</taxon>
        <taxon>Taphrinomycetes</taxon>
        <taxon>Taphrinales</taxon>
        <taxon>Protomycetaceae</taxon>
        <taxon>Protomyces</taxon>
    </lineage>
</organism>
<gene>
    <name evidence="8" type="ORF">BCR37DRAFT_372796</name>
</gene>
<evidence type="ECO:0000313" key="8">
    <source>
        <dbReference type="EMBL" id="ORY73914.1"/>
    </source>
</evidence>
<dbReference type="OrthoDB" id="441771at2759"/>
<keyword evidence="5" id="KW-0539">Nucleus</keyword>
<protein>
    <submittedName>
        <fullName evidence="8">Nucleolar protein 14</fullName>
    </submittedName>
</protein>
<reference evidence="8 9" key="1">
    <citation type="submission" date="2016-07" db="EMBL/GenBank/DDBJ databases">
        <title>Pervasive Adenine N6-methylation of Active Genes in Fungi.</title>
        <authorList>
            <consortium name="DOE Joint Genome Institute"/>
            <person name="Mondo S.J."/>
            <person name="Dannebaum R.O."/>
            <person name="Kuo R.C."/>
            <person name="Labutti K."/>
            <person name="Haridas S."/>
            <person name="Kuo A."/>
            <person name="Salamov A."/>
            <person name="Ahrendt S.R."/>
            <person name="Lipzen A."/>
            <person name="Sullivan W."/>
            <person name="Andreopoulos W.B."/>
            <person name="Clum A."/>
            <person name="Lindquist E."/>
            <person name="Daum C."/>
            <person name="Ramamoorthy G.K."/>
            <person name="Gryganskyi A."/>
            <person name="Culley D."/>
            <person name="Magnuson J.K."/>
            <person name="James T.Y."/>
            <person name="O'Malley M.A."/>
            <person name="Stajich J.E."/>
            <person name="Spatafora J.W."/>
            <person name="Visel A."/>
            <person name="Grigoriev I.V."/>
        </authorList>
    </citation>
    <scope>NUCLEOTIDE SEQUENCE [LARGE SCALE GENOMIC DNA]</scope>
    <source>
        <strain evidence="8 9">12-1054</strain>
    </source>
</reference>
<feature type="compositionally biased region" description="Basic and acidic residues" evidence="7">
    <location>
        <begin position="766"/>
        <end position="777"/>
    </location>
</feature>
<evidence type="ECO:0000256" key="3">
    <source>
        <dbReference type="ARBA" id="ARBA00022517"/>
    </source>
</evidence>
<comment type="function">
    <text evidence="6">Involved in nucleolar processing of pre-18S ribosomal RNA. Has a role in the nuclear export of 40S pre-ribosomal subunit to the cytoplasm.</text>
</comment>
<dbReference type="EMBL" id="MCFI01000032">
    <property type="protein sequence ID" value="ORY73914.1"/>
    <property type="molecule type" value="Genomic_DNA"/>
</dbReference>
<dbReference type="Pfam" id="PF04147">
    <property type="entry name" value="Nop14"/>
    <property type="match status" value="2"/>
</dbReference>
<evidence type="ECO:0000256" key="5">
    <source>
        <dbReference type="ARBA" id="ARBA00023242"/>
    </source>
</evidence>
<comment type="subcellular location">
    <subcellularLocation>
        <location evidence="1">Nucleus</location>
        <location evidence="1">Nucleolus</location>
    </subcellularLocation>
</comment>
<dbReference type="GO" id="GO:0030490">
    <property type="term" value="P:maturation of SSU-rRNA"/>
    <property type="evidence" value="ECO:0007669"/>
    <property type="project" value="TreeGrafter"/>
</dbReference>
<evidence type="ECO:0000256" key="2">
    <source>
        <dbReference type="ARBA" id="ARBA00007466"/>
    </source>
</evidence>
<proteinExistence type="inferred from homology"/>
<dbReference type="RefSeq" id="XP_040721919.1">
    <property type="nucleotide sequence ID" value="XM_040868361.1"/>
</dbReference>
<dbReference type="GeneID" id="63784960"/>
<evidence type="ECO:0000256" key="4">
    <source>
        <dbReference type="ARBA" id="ARBA00022552"/>
    </source>
</evidence>
<keyword evidence="4" id="KW-0698">rRNA processing</keyword>
<feature type="region of interest" description="Disordered" evidence="7">
    <location>
        <begin position="747"/>
        <end position="777"/>
    </location>
</feature>
<dbReference type="PANTHER" id="PTHR23183:SF0">
    <property type="entry name" value="NUCLEOLAR PROTEIN 14"/>
    <property type="match status" value="1"/>
</dbReference>
<dbReference type="STRING" id="56484.A0A1Y2ERK6"/>
<feature type="compositionally biased region" description="Basic and acidic residues" evidence="7">
    <location>
        <begin position="291"/>
        <end position="327"/>
    </location>
</feature>
<evidence type="ECO:0000313" key="9">
    <source>
        <dbReference type="Proteomes" id="UP000193685"/>
    </source>
</evidence>
<keyword evidence="3" id="KW-0690">Ribosome biogenesis</keyword>
<feature type="region of interest" description="Disordered" evidence="7">
    <location>
        <begin position="116"/>
        <end position="274"/>
    </location>
</feature>
<evidence type="ECO:0000256" key="1">
    <source>
        <dbReference type="ARBA" id="ARBA00004604"/>
    </source>
</evidence>
<feature type="compositionally biased region" description="Acidic residues" evidence="7">
    <location>
        <begin position="328"/>
        <end position="346"/>
    </location>
</feature>